<feature type="region of interest" description="Disordered" evidence="1">
    <location>
        <begin position="235"/>
        <end position="305"/>
    </location>
</feature>
<dbReference type="GeneID" id="17274024"/>
<dbReference type="AlphaFoldDB" id="A0A0D3JY93"/>
<feature type="region of interest" description="Disordered" evidence="1">
    <location>
        <begin position="181"/>
        <end position="217"/>
    </location>
</feature>
<evidence type="ECO:0000313" key="2">
    <source>
        <dbReference type="EnsemblProtists" id="EOD28478"/>
    </source>
</evidence>
<feature type="compositionally biased region" description="Low complexity" evidence="1">
    <location>
        <begin position="185"/>
        <end position="212"/>
    </location>
</feature>
<dbReference type="EnsemblProtists" id="EOD28478">
    <property type="protein sequence ID" value="EOD28478"/>
    <property type="gene ID" value="EMIHUDRAFT_434792"/>
</dbReference>
<name>A0A0D3JY93_EMIH1</name>
<dbReference type="KEGG" id="ehx:EMIHUDRAFT_434792"/>
<proteinExistence type="predicted"/>
<evidence type="ECO:0000256" key="1">
    <source>
        <dbReference type="SAM" id="MobiDB-lite"/>
    </source>
</evidence>
<dbReference type="PaxDb" id="2903-EOD28478"/>
<reference evidence="3" key="1">
    <citation type="journal article" date="2013" name="Nature">
        <title>Pan genome of the phytoplankton Emiliania underpins its global distribution.</title>
        <authorList>
            <person name="Read B.A."/>
            <person name="Kegel J."/>
            <person name="Klute M.J."/>
            <person name="Kuo A."/>
            <person name="Lefebvre S.C."/>
            <person name="Maumus F."/>
            <person name="Mayer C."/>
            <person name="Miller J."/>
            <person name="Monier A."/>
            <person name="Salamov A."/>
            <person name="Young J."/>
            <person name="Aguilar M."/>
            <person name="Claverie J.M."/>
            <person name="Frickenhaus S."/>
            <person name="Gonzalez K."/>
            <person name="Herman E.K."/>
            <person name="Lin Y.C."/>
            <person name="Napier J."/>
            <person name="Ogata H."/>
            <person name="Sarno A.F."/>
            <person name="Shmutz J."/>
            <person name="Schroeder D."/>
            <person name="de Vargas C."/>
            <person name="Verret F."/>
            <person name="von Dassow P."/>
            <person name="Valentin K."/>
            <person name="Van de Peer Y."/>
            <person name="Wheeler G."/>
            <person name="Dacks J.B."/>
            <person name="Delwiche C.F."/>
            <person name="Dyhrman S.T."/>
            <person name="Glockner G."/>
            <person name="John U."/>
            <person name="Richards T."/>
            <person name="Worden A.Z."/>
            <person name="Zhang X."/>
            <person name="Grigoriev I.V."/>
            <person name="Allen A.E."/>
            <person name="Bidle K."/>
            <person name="Borodovsky M."/>
            <person name="Bowler C."/>
            <person name="Brownlee C."/>
            <person name="Cock J.M."/>
            <person name="Elias M."/>
            <person name="Gladyshev V.N."/>
            <person name="Groth M."/>
            <person name="Guda C."/>
            <person name="Hadaegh A."/>
            <person name="Iglesias-Rodriguez M.D."/>
            <person name="Jenkins J."/>
            <person name="Jones B.M."/>
            <person name="Lawson T."/>
            <person name="Leese F."/>
            <person name="Lindquist E."/>
            <person name="Lobanov A."/>
            <person name="Lomsadze A."/>
            <person name="Malik S.B."/>
            <person name="Marsh M.E."/>
            <person name="Mackinder L."/>
            <person name="Mock T."/>
            <person name="Mueller-Roeber B."/>
            <person name="Pagarete A."/>
            <person name="Parker M."/>
            <person name="Probert I."/>
            <person name="Quesneville H."/>
            <person name="Raines C."/>
            <person name="Rensing S.A."/>
            <person name="Riano-Pachon D.M."/>
            <person name="Richier S."/>
            <person name="Rokitta S."/>
            <person name="Shiraiwa Y."/>
            <person name="Soanes D.M."/>
            <person name="van der Giezen M."/>
            <person name="Wahlund T.M."/>
            <person name="Williams B."/>
            <person name="Wilson W."/>
            <person name="Wolfe G."/>
            <person name="Wurch L.L."/>
        </authorList>
    </citation>
    <scope>NUCLEOTIDE SEQUENCE</scope>
</reference>
<dbReference type="HOGENOM" id="CLU_913484_0_0_1"/>
<reference evidence="2" key="2">
    <citation type="submission" date="2024-10" db="UniProtKB">
        <authorList>
            <consortium name="EnsemblProtists"/>
        </authorList>
    </citation>
    <scope>IDENTIFICATION</scope>
</reference>
<accession>A0A0D3JY93</accession>
<protein>
    <submittedName>
        <fullName evidence="2">Uncharacterized protein</fullName>
    </submittedName>
</protein>
<evidence type="ECO:0000313" key="3">
    <source>
        <dbReference type="Proteomes" id="UP000013827"/>
    </source>
</evidence>
<keyword evidence="3" id="KW-1185">Reference proteome</keyword>
<organism evidence="2 3">
    <name type="scientific">Emiliania huxleyi (strain CCMP1516)</name>
    <dbReference type="NCBI Taxonomy" id="280463"/>
    <lineage>
        <taxon>Eukaryota</taxon>
        <taxon>Haptista</taxon>
        <taxon>Haptophyta</taxon>
        <taxon>Prymnesiophyceae</taxon>
        <taxon>Isochrysidales</taxon>
        <taxon>Noelaerhabdaceae</taxon>
        <taxon>Emiliania</taxon>
    </lineage>
</organism>
<dbReference type="Proteomes" id="UP000013827">
    <property type="component" value="Unassembled WGS sequence"/>
</dbReference>
<feature type="compositionally biased region" description="Low complexity" evidence="1">
    <location>
        <begin position="236"/>
        <end position="254"/>
    </location>
</feature>
<dbReference type="RefSeq" id="XP_005780907.1">
    <property type="nucleotide sequence ID" value="XM_005780850.1"/>
</dbReference>
<sequence length="305" mass="31851">MDWSRYDPRRCLCPWRYRPKDAFAPTRRERAHAALGQAKRVLGVTPATACAAATEAPRANGVWVHGEKASLPVVEAGMRPARASSLPPTAGGKQLRFGRGTAAPPLRAISEMRSCGTRSFSARSFGSRASDANSTHSRGVSLTADAVPRATLARASDCEPATARVPPRWARAHTYAGSTATATLSGDSDSGRSSHGAPPAAGAGQASSSRSDGAVKRTNSLDVARRWLDDALEAFGGASNSPRRSSASASGTSPQNEEAVPPSALADAMQQSFVVEGRPKRLPSLPHISIAGGDSEPPGYETREV</sequence>